<protein>
    <submittedName>
        <fullName evidence="2">Uncharacterized protein</fullName>
    </submittedName>
</protein>
<dbReference type="Pfam" id="PF00314">
    <property type="entry name" value="Thaumatin"/>
    <property type="match status" value="1"/>
</dbReference>
<dbReference type="Gene3D" id="2.60.110.10">
    <property type="entry name" value="Thaumatin"/>
    <property type="match status" value="1"/>
</dbReference>
<dbReference type="EMBL" id="BQKI01000075">
    <property type="protein sequence ID" value="GJN20975.1"/>
    <property type="molecule type" value="Genomic_DNA"/>
</dbReference>
<dbReference type="PROSITE" id="PS51367">
    <property type="entry name" value="THAUMATIN_2"/>
    <property type="match status" value="1"/>
</dbReference>
<evidence type="ECO:0000313" key="2">
    <source>
        <dbReference type="EMBL" id="GJN20975.1"/>
    </source>
</evidence>
<gene>
    <name evidence="2" type="primary">gb08418</name>
    <name evidence="2" type="ORF">PR202_gb08418</name>
</gene>
<dbReference type="AlphaFoldDB" id="A0AAV5EEA2"/>
<dbReference type="SUPFAM" id="SSF49870">
    <property type="entry name" value="Osmotin, thaumatin-like protein"/>
    <property type="match status" value="1"/>
</dbReference>
<proteinExistence type="predicted"/>
<dbReference type="InterPro" id="IPR037176">
    <property type="entry name" value="Osmotin/thaumatin-like_sf"/>
</dbReference>
<feature type="transmembrane region" description="Helical" evidence="1">
    <location>
        <begin position="128"/>
        <end position="147"/>
    </location>
</feature>
<evidence type="ECO:0000256" key="1">
    <source>
        <dbReference type="SAM" id="Phobius"/>
    </source>
</evidence>
<keyword evidence="1" id="KW-0812">Transmembrane</keyword>
<evidence type="ECO:0000313" key="3">
    <source>
        <dbReference type="Proteomes" id="UP001054889"/>
    </source>
</evidence>
<reference evidence="2" key="1">
    <citation type="journal article" date="2018" name="DNA Res.">
        <title>Multiple hybrid de novo genome assembly of finger millet, an orphan allotetraploid crop.</title>
        <authorList>
            <person name="Hatakeyama M."/>
            <person name="Aluri S."/>
            <person name="Balachadran M.T."/>
            <person name="Sivarajan S.R."/>
            <person name="Patrignani A."/>
            <person name="Gruter S."/>
            <person name="Poveda L."/>
            <person name="Shimizu-Inatsugi R."/>
            <person name="Baeten J."/>
            <person name="Francoijs K.J."/>
            <person name="Nataraja K.N."/>
            <person name="Reddy Y.A.N."/>
            <person name="Phadnis S."/>
            <person name="Ravikumar R.L."/>
            <person name="Schlapbach R."/>
            <person name="Sreeman S.M."/>
            <person name="Shimizu K.K."/>
        </authorList>
    </citation>
    <scope>NUCLEOTIDE SEQUENCE</scope>
</reference>
<reference evidence="2" key="2">
    <citation type="submission" date="2021-12" db="EMBL/GenBank/DDBJ databases">
        <title>Resequencing data analysis of finger millet.</title>
        <authorList>
            <person name="Hatakeyama M."/>
            <person name="Aluri S."/>
            <person name="Balachadran M.T."/>
            <person name="Sivarajan S.R."/>
            <person name="Poveda L."/>
            <person name="Shimizu-Inatsugi R."/>
            <person name="Schlapbach R."/>
            <person name="Sreeman S.M."/>
            <person name="Shimizu K.K."/>
        </authorList>
    </citation>
    <scope>NUCLEOTIDE SEQUENCE</scope>
</reference>
<sequence>MVDLNGVCPAELRVAQQEAGGVACKSACEAFGSPEHCCSGAHGGPDTCRPSQYSQFFKSNCPRAYSYAYDDATSTFTCGGGSTSYAITFCPSTSSVKAAESDPKLAVYIGNWRVGSSSSAAVWRATPGLHVSGGLFLLLGVAFLALGRVF</sequence>
<name>A0AAV5EEA2_ELECO</name>
<dbReference type="PANTHER" id="PTHR31048">
    <property type="entry name" value="OS03G0233200 PROTEIN"/>
    <property type="match status" value="1"/>
</dbReference>
<keyword evidence="3" id="KW-1185">Reference proteome</keyword>
<keyword evidence="1" id="KW-1133">Transmembrane helix</keyword>
<dbReference type="Proteomes" id="UP001054889">
    <property type="component" value="Unassembled WGS sequence"/>
</dbReference>
<keyword evidence="1" id="KW-0472">Membrane</keyword>
<accession>A0AAV5EEA2</accession>
<dbReference type="InterPro" id="IPR001938">
    <property type="entry name" value="Thaumatin"/>
</dbReference>
<organism evidence="2 3">
    <name type="scientific">Eleusine coracana subsp. coracana</name>
    <dbReference type="NCBI Taxonomy" id="191504"/>
    <lineage>
        <taxon>Eukaryota</taxon>
        <taxon>Viridiplantae</taxon>
        <taxon>Streptophyta</taxon>
        <taxon>Embryophyta</taxon>
        <taxon>Tracheophyta</taxon>
        <taxon>Spermatophyta</taxon>
        <taxon>Magnoliopsida</taxon>
        <taxon>Liliopsida</taxon>
        <taxon>Poales</taxon>
        <taxon>Poaceae</taxon>
        <taxon>PACMAD clade</taxon>
        <taxon>Chloridoideae</taxon>
        <taxon>Cynodonteae</taxon>
        <taxon>Eleusininae</taxon>
        <taxon>Eleusine</taxon>
    </lineage>
</organism>
<comment type="caution">
    <text evidence="2">The sequence shown here is derived from an EMBL/GenBank/DDBJ whole genome shotgun (WGS) entry which is preliminary data.</text>
</comment>
<dbReference type="SMART" id="SM00205">
    <property type="entry name" value="THN"/>
    <property type="match status" value="1"/>
</dbReference>